<evidence type="ECO:0000256" key="8">
    <source>
        <dbReference type="ARBA" id="ARBA00023242"/>
    </source>
</evidence>
<feature type="region of interest" description="Disordered" evidence="9">
    <location>
        <begin position="2873"/>
        <end position="2902"/>
    </location>
</feature>
<evidence type="ECO:0000259" key="11">
    <source>
        <dbReference type="PROSITE" id="PS51194"/>
    </source>
</evidence>
<feature type="region of interest" description="Disordered" evidence="9">
    <location>
        <begin position="505"/>
        <end position="532"/>
    </location>
</feature>
<dbReference type="InterPro" id="IPR000330">
    <property type="entry name" value="SNF2_N"/>
</dbReference>
<dbReference type="InterPro" id="IPR014001">
    <property type="entry name" value="Helicase_ATP-bd"/>
</dbReference>
<feature type="domain" description="Helicase C-terminal" evidence="11">
    <location>
        <begin position="1331"/>
        <end position="1477"/>
    </location>
</feature>
<feature type="compositionally biased region" description="Polar residues" evidence="9">
    <location>
        <begin position="217"/>
        <end position="233"/>
    </location>
</feature>
<feature type="compositionally biased region" description="Polar residues" evidence="9">
    <location>
        <begin position="3286"/>
        <end position="3300"/>
    </location>
</feature>
<dbReference type="GO" id="GO:0005634">
    <property type="term" value="C:nucleus"/>
    <property type="evidence" value="ECO:0007669"/>
    <property type="project" value="UniProtKB-SubCell"/>
</dbReference>
<feature type="compositionally biased region" description="Basic and acidic residues" evidence="9">
    <location>
        <begin position="2343"/>
        <end position="2361"/>
    </location>
</feature>
<keyword evidence="3" id="KW-0378">Hydrolase</keyword>
<dbReference type="Proteomes" id="UP001165190">
    <property type="component" value="Unassembled WGS sequence"/>
</dbReference>
<feature type="region of interest" description="Disordered" evidence="9">
    <location>
        <begin position="2740"/>
        <end position="2853"/>
    </location>
</feature>
<feature type="region of interest" description="Disordered" evidence="9">
    <location>
        <begin position="1689"/>
        <end position="1829"/>
    </location>
</feature>
<feature type="compositionally biased region" description="Polar residues" evidence="9">
    <location>
        <begin position="2390"/>
        <end position="2405"/>
    </location>
</feature>
<feature type="compositionally biased region" description="Polar residues" evidence="9">
    <location>
        <begin position="81"/>
        <end position="99"/>
    </location>
</feature>
<protein>
    <recommendedName>
        <fullName evidence="15">Chromatin structure-remodeling complex protein SYD-like</fullName>
    </recommendedName>
</protein>
<feature type="region of interest" description="Disordered" evidence="9">
    <location>
        <begin position="3066"/>
        <end position="3090"/>
    </location>
</feature>
<evidence type="ECO:0000256" key="5">
    <source>
        <dbReference type="ARBA" id="ARBA00022840"/>
    </source>
</evidence>
<feature type="compositionally biased region" description="Polar residues" evidence="9">
    <location>
        <begin position="2797"/>
        <end position="2812"/>
    </location>
</feature>
<dbReference type="GO" id="GO:0016787">
    <property type="term" value="F:hydrolase activity"/>
    <property type="evidence" value="ECO:0007669"/>
    <property type="project" value="UniProtKB-KW"/>
</dbReference>
<dbReference type="SMART" id="SM00487">
    <property type="entry name" value="DEXDc"/>
    <property type="match status" value="1"/>
</dbReference>
<feature type="compositionally biased region" description="Polar residues" evidence="9">
    <location>
        <begin position="3371"/>
        <end position="3380"/>
    </location>
</feature>
<feature type="region of interest" description="Disordered" evidence="9">
    <location>
        <begin position="695"/>
        <end position="721"/>
    </location>
</feature>
<dbReference type="Pfam" id="PF00176">
    <property type="entry name" value="SNF2-rel_dom"/>
    <property type="match status" value="1"/>
</dbReference>
<keyword evidence="6" id="KW-0805">Transcription regulation</keyword>
<feature type="compositionally biased region" description="Basic and acidic residues" evidence="9">
    <location>
        <begin position="505"/>
        <end position="522"/>
    </location>
</feature>
<dbReference type="PANTHER" id="PTHR10799">
    <property type="entry name" value="SNF2/RAD54 HELICASE FAMILY"/>
    <property type="match status" value="1"/>
</dbReference>
<feature type="domain" description="Helicase ATP-binding" evidence="10">
    <location>
        <begin position="1020"/>
        <end position="1187"/>
    </location>
</feature>
<dbReference type="PROSITE" id="PS51204">
    <property type="entry name" value="HSA"/>
    <property type="match status" value="1"/>
</dbReference>
<evidence type="ECO:0000256" key="6">
    <source>
        <dbReference type="ARBA" id="ARBA00023015"/>
    </source>
</evidence>
<feature type="region of interest" description="Disordered" evidence="9">
    <location>
        <begin position="1913"/>
        <end position="1942"/>
    </location>
</feature>
<evidence type="ECO:0000313" key="14">
    <source>
        <dbReference type="Proteomes" id="UP001165190"/>
    </source>
</evidence>
<evidence type="ECO:0000259" key="12">
    <source>
        <dbReference type="PROSITE" id="PS51204"/>
    </source>
</evidence>
<comment type="subcellular location">
    <subcellularLocation>
        <location evidence="1">Nucleus</location>
    </subcellularLocation>
</comment>
<feature type="compositionally biased region" description="Polar residues" evidence="9">
    <location>
        <begin position="3242"/>
        <end position="3252"/>
    </location>
</feature>
<feature type="region of interest" description="Disordered" evidence="9">
    <location>
        <begin position="1956"/>
        <end position="1984"/>
    </location>
</feature>
<feature type="compositionally biased region" description="Polar residues" evidence="9">
    <location>
        <begin position="2300"/>
        <end position="2310"/>
    </location>
</feature>
<keyword evidence="8" id="KW-0539">Nucleus</keyword>
<keyword evidence="14" id="KW-1185">Reference proteome</keyword>
<keyword evidence="7" id="KW-0804">Transcription</keyword>
<feature type="compositionally biased region" description="Basic and acidic residues" evidence="9">
    <location>
        <begin position="2817"/>
        <end position="2831"/>
    </location>
</feature>
<feature type="compositionally biased region" description="Basic and acidic residues" evidence="9">
    <location>
        <begin position="3301"/>
        <end position="3325"/>
    </location>
</feature>
<dbReference type="EMBL" id="BSYR01000007">
    <property type="protein sequence ID" value="GMI69808.1"/>
    <property type="molecule type" value="Genomic_DNA"/>
</dbReference>
<dbReference type="GO" id="GO:0042393">
    <property type="term" value="F:histone binding"/>
    <property type="evidence" value="ECO:0007669"/>
    <property type="project" value="InterPro"/>
</dbReference>
<dbReference type="InterPro" id="IPR038718">
    <property type="entry name" value="SNF2-like_sf"/>
</dbReference>
<dbReference type="InterPro" id="IPR001650">
    <property type="entry name" value="Helicase_C-like"/>
</dbReference>
<feature type="region of interest" description="Disordered" evidence="9">
    <location>
        <begin position="2120"/>
        <end position="2208"/>
    </location>
</feature>
<dbReference type="PROSITE" id="PS51192">
    <property type="entry name" value="HELICASE_ATP_BIND_1"/>
    <property type="match status" value="1"/>
</dbReference>
<reference evidence="13" key="1">
    <citation type="submission" date="2023-05" db="EMBL/GenBank/DDBJ databases">
        <title>Genome and transcriptome analyses reveal genes involved in the formation of fine ridges on petal epidermal cells in Hibiscus trionum.</title>
        <authorList>
            <person name="Koshimizu S."/>
            <person name="Masuda S."/>
            <person name="Ishii T."/>
            <person name="Shirasu K."/>
            <person name="Hoshino A."/>
            <person name="Arita M."/>
        </authorList>
    </citation>
    <scope>NUCLEOTIDE SEQUENCE</scope>
    <source>
        <strain evidence="13">Hamamatsu line</strain>
    </source>
</reference>
<dbReference type="CDD" id="cd17996">
    <property type="entry name" value="DEXHc_SMARCA2_SMARCA4"/>
    <property type="match status" value="1"/>
</dbReference>
<evidence type="ECO:0000256" key="3">
    <source>
        <dbReference type="ARBA" id="ARBA00022801"/>
    </source>
</evidence>
<dbReference type="SMART" id="SM00951">
    <property type="entry name" value="QLQ"/>
    <property type="match status" value="1"/>
</dbReference>
<feature type="compositionally biased region" description="Basic and acidic residues" evidence="9">
    <location>
        <begin position="3253"/>
        <end position="3262"/>
    </location>
</feature>
<feature type="region of interest" description="Disordered" evidence="9">
    <location>
        <begin position="2536"/>
        <end position="2592"/>
    </location>
</feature>
<feature type="region of interest" description="Disordered" evidence="9">
    <location>
        <begin position="2288"/>
        <end position="2310"/>
    </location>
</feature>
<feature type="compositionally biased region" description="Basic and acidic residues" evidence="9">
    <location>
        <begin position="2742"/>
        <end position="2784"/>
    </location>
</feature>
<dbReference type="InterPro" id="IPR014012">
    <property type="entry name" value="HSA_dom"/>
</dbReference>
<dbReference type="InterPro" id="IPR049730">
    <property type="entry name" value="SNF2/RAD54-like_C"/>
</dbReference>
<dbReference type="Pfam" id="PF14619">
    <property type="entry name" value="SnAC"/>
    <property type="match status" value="1"/>
</dbReference>
<feature type="region of interest" description="Disordered" evidence="9">
    <location>
        <begin position="117"/>
        <end position="250"/>
    </location>
</feature>
<feature type="region of interest" description="Disordered" evidence="9">
    <location>
        <begin position="380"/>
        <end position="413"/>
    </location>
</feature>
<dbReference type="SMART" id="SM00490">
    <property type="entry name" value="HELICc"/>
    <property type="match status" value="1"/>
</dbReference>
<feature type="region of interest" description="Disordered" evidence="9">
    <location>
        <begin position="2929"/>
        <end position="2972"/>
    </location>
</feature>
<feature type="compositionally biased region" description="Polar residues" evidence="9">
    <location>
        <begin position="390"/>
        <end position="405"/>
    </location>
</feature>
<feature type="compositionally biased region" description="Polar residues" evidence="9">
    <location>
        <begin position="3079"/>
        <end position="3088"/>
    </location>
</feature>
<evidence type="ECO:0000256" key="1">
    <source>
        <dbReference type="ARBA" id="ARBA00004123"/>
    </source>
</evidence>
<feature type="compositionally biased region" description="Basic and acidic residues" evidence="9">
    <location>
        <begin position="3333"/>
        <end position="3353"/>
    </location>
</feature>
<evidence type="ECO:0000256" key="9">
    <source>
        <dbReference type="SAM" id="MobiDB-lite"/>
    </source>
</evidence>
<sequence length="3380" mass="368057">MASSSHNVELEAAKFLHKLIQDSKDEPSKLATKLFVILQHMKSSGKEHSMPFQVISRAMETVINQHGLDLEALKSSRLPTAGSQAVDSTTGQYVGSSQGVADPKDSKAVLAQNEIPKFDPFSSSRPPVGPNIVGHEYYQGLGTHRGSQSFDHGSPSSLDTRSANSQSQDKQMNQNDSKKGATATKRKRADSSAPLEPNFDESLNAVIDPRKGKMNKAETSTPANYNMVPSSGQMEHFPSSPGNMRSMHRGRQDGPNVAENLMDSTNICNLISRAPSSKYPEEVEVSSAQNVHRQQQGGLPGAHEILSSRGKPGLPFEFDRSQLNRFSPNVSGTMTTEIASQQLMHASLIPGSFGKVQGLPVPSNSYNAGELAYSGSGQFSVSEGQKHGLSKSSVASPDGSSSTLSAGKVLEHDGGSSNMLADVNKIAQAGRQNSASEMNMLRAMAPRDMGKSPASQSATSGSGLPFKDQQLKQLRAQCLVFLAFRNGLMPKKLHLEIALGNIFPREVDNTDGPRKDLNDHRGRAQTSNEPSSISEVAMSSGRMNNVPPASTSIGRYPEADSLSKEAENLKVGNSGPASDLSALVEERKHILAARKAEADIQSQETVEPQAFLPTMSRQLDSATTKGGFTVHMDGMENGHLQVAKADLASSIMGASKQVNPEMMGWSGIGFHNEVSRASLPAAAVQHDLVLERKTASHFQSPEEDEQDKSVSTDSFPSPKHTMSEKWIMDQQKRRFLAEQKWVAKQQKTRQRIVTCFTKLKGNVSLSEDISAKTKSVIELKKLQLLDLQRRLRSDFLNDFFKPIANDMERLKSYKKYRHGRRIKQLEKYEQKMKEERQKRIRERQKEFFSEIEVHKEKLDDVFKVRRERWKGFNRYVREFHKRKERTHREKIDRIQREKINLLKINDVEGYLRMVQDAKSDRVKQLLKETEKYLQKLGSKLQDAKAIASRFENNMDEVRTFSVVENDTAIENEDDAKHYMESNEKYYLMAHSIKENISEQPTFLKGGKLREYQMNGLRWLVSLYNNHLNGILADEMGLGKTVQVISLICYLMETKNDRGPFLVVVPSSVLPGWESEINFWAPEIRRIVYAGPPEERRRLFKERIVHQKFNILLTTYEYLMNKHDRPKLSKIHWHYIIIDEGHRIKNASCKLNADLKHYQSSHRLLLTGTPLQNNLEELWALLNFLLPNIFNSSEDFSQWFNKPFESNGDNSAEEALLSEEENLLIINRLHQVLRPFVLRRLKHKVENELPEKIERLVRCEASAYQKLLMKRVEENLGAIGNSKARSVHNSVMELRNICNHPYLSQLHVEEVDTLIPQHYLPPIIRLCGKLEMLDRILPKLKATDHRVLFFSTMTRLLDVMEDYLTFKQYRYLRLDGHTSGNDRGALIEKFNQQGSDFFIFLLSIRAGGVGVNLQAADTVIIFDTDWNPQVDLQAQARAHRIGQKKDVLVLRFETVQTVEEQVRAAAEHKLGVANQSITAGFFDNNTSAEDRREYLESLLRECKKEEAAPVLDDDALNDLLARSESEIDVFESIDKQRREEETAKWKKLVFGSGMDGSKPLPPLPSRLVTDDDLKAFYKAMKLYDVPKTGVQPNVGVKRKGESVGALDTRHYGRGKRAREVRSYEEQWTEEEFEKMCQADSPGSAELKEEAVERKLPTNALMGTVNCIEPNAPAPAPLSPLLQPGPVELAHQPQQQNKDATPPSKRGRGRPRRATAEKSPTTPLFPAPYGTSKLDVGLQKSTDTSSSAFPAPDPHNSTGVSLKLPPSTLSVSAIPDESTPPGFSPPVESKGQGRRAQNGGQAPRRRGKKQEPAFSPAVEGLAGPAPETNEQSQIISVHPPDGQAVAVSGTVPGVSTAPMGIGTNPVPISAGPLCTAGTNHPSDAGFSLSSQTLHSSLAAPITQSTLPCTTVPVQVKGQGRKAQSGVGTPRRRGKKQAQISAAPLDVSVGQDSKLNLQAQAKSTEASPSKVIATEDDKKNDDCDPAKVIQEHGQGTDAPAIATGQDKHATIHDNLPQSKQPESSQDVHNSAAVILGPAVGKLQQADLNEKASMISVVSSECSSQKAKSSEVCGNQDGTVPVVPGTSVEVVKNQVSEIEVHPTISIGKTAPSVSITTTDSLPTSIPLADANKTIPSPGERIAPSSEPYPTFGPAASEHQSVPAFPVESVQSRSGRKTTNRAEAPRRRGRKPATPDASSGQVLKVNSQPQNTSKDLMVNKATAGKSNLDSGPLELVNFTQIHASEVHSPSASVGHDSKRKATGAVPAFSRIATADVNDVARVMKEIFSETCSSKNKIGEPAGSEGKNTTTASLSSKTLEEVVKNKSLDGKSDVSTSALVKTALASDVPNEKGKTQTENEPDTKELEDNASLAIKVPVLERADSLKPECKTHSDSDNNANPALIPNDNSITDAVVDSMPPLRPGDMKDAAEGTPGGGQTGSRVQLGSPSPLDLFQAAESDKTNREPSFKESTKADGDDSTMDPSLSGVVVPTINVSEAKKESPGMVEYIVVEGPETLENSINHGVSSAVKDIAPTHEVATLDDSPVDNRVVEGQSGCNEAKGDTIPEPDDSPVDNRDVEGQSGGNEAKGDTESTDTELVPGDVGAVQQSLVVRDKDEGDGIEIHNMEVDPCETEFSSLKDFTAESVFRDPAPKEVDDAKQLSVRVEIMKGDSVEVCNPEVEPSETQLTEPAILPLEITAPVSDILGDKNVEHFRTDADVKASEEKPPIVVMTSTIESVCPVTQCQDATRPENISDSKQLSSERSKTESAMEVDCKDHHSANEKEDSDTKGTKSPNGENDLAVVSSSSNQLELSVQSPCQVDHQLNENENENKNKTEISSENSPDLTHCDSKDCESTIDSTKATDACNVSVLVPPTTVMMEPKVAGSEDREKVPLESSNSAALDISSSGDDVACDYSGVTAVVPLSSDHSVPGCLPDPIAIPSEDNADPSARKSLESSFNVGSVDHPEESLPNTACPDKSGTVDITAMVENNSECKLEPSPDNTSTVEAPAMVENNSEPEAEPSLKSHTEASVPDVGNFQSAAMSTKPDVDDAPLVTSNISRSPVCSGMVELPAVTENELGKETEPSSGSEAMRNSESEPVYLFASDSTNVELIPKDDELQQPSAVERVDNSVNVSNEEVDPTVQPASSLKDFAPGNHGEVKPSEMHATSSEVMAGDSTMEEHDLNGQSHELLVPEKTQADHAEASTIELNSSDAQASSPESGGADNKVLVQRSEADVEACNEKLDPTEGSSSAQTISDESNHPGDNKPELTQGSEVDVGACNVESNPKGEPSSFQVISKESTNTELKQNEVRTEFRSEDHAEASQRSKIETADVSDMEIDPKEKKDPSPELEDDAKASEQPKIVTGMEIDSGETKIPSPSTDETNA</sequence>
<feature type="compositionally biased region" description="Basic and acidic residues" evidence="9">
    <location>
        <begin position="2452"/>
        <end position="2470"/>
    </location>
</feature>
<feature type="region of interest" description="Disordered" evidence="9">
    <location>
        <begin position="2985"/>
        <end position="3028"/>
    </location>
</feature>
<feature type="compositionally biased region" description="Polar residues" evidence="9">
    <location>
        <begin position="1737"/>
        <end position="1746"/>
    </location>
</feature>
<evidence type="ECO:0000259" key="10">
    <source>
        <dbReference type="PROSITE" id="PS51192"/>
    </source>
</evidence>
<dbReference type="FunFam" id="3.40.50.300:FF:000871">
    <property type="entry name" value="Chromatin structure-remodeling complex protein SYD"/>
    <property type="match status" value="1"/>
</dbReference>
<feature type="region of interest" description="Disordered" evidence="9">
    <location>
        <begin position="81"/>
        <end position="105"/>
    </location>
</feature>
<dbReference type="GO" id="GO:0004386">
    <property type="term" value="F:helicase activity"/>
    <property type="evidence" value="ECO:0007669"/>
    <property type="project" value="UniProtKB-KW"/>
</dbReference>
<dbReference type="Gene3D" id="3.40.50.300">
    <property type="entry name" value="P-loop containing nucleotide triphosphate hydrolases"/>
    <property type="match status" value="1"/>
</dbReference>
<dbReference type="InterPro" id="IPR029295">
    <property type="entry name" value="SnAC"/>
</dbReference>
<evidence type="ECO:0000256" key="4">
    <source>
        <dbReference type="ARBA" id="ARBA00022806"/>
    </source>
</evidence>
<dbReference type="FunFam" id="3.40.50.10810:FF:000016">
    <property type="entry name" value="Chromatin structure-remodeling complex protein SYD"/>
    <property type="match status" value="1"/>
</dbReference>
<dbReference type="Gene3D" id="3.40.50.10810">
    <property type="entry name" value="Tandem AAA-ATPase domain"/>
    <property type="match status" value="1"/>
</dbReference>
<evidence type="ECO:0008006" key="15">
    <source>
        <dbReference type="Google" id="ProtNLM"/>
    </source>
</evidence>
<keyword evidence="5" id="KW-0067">ATP-binding</keyword>
<dbReference type="InterPro" id="IPR014978">
    <property type="entry name" value="Gln-Leu-Gln_QLQ"/>
</dbReference>
<dbReference type="GO" id="GO:0005524">
    <property type="term" value="F:ATP binding"/>
    <property type="evidence" value="ECO:0007669"/>
    <property type="project" value="UniProtKB-KW"/>
</dbReference>
<feature type="compositionally biased region" description="Basic and acidic residues" evidence="9">
    <location>
        <begin position="2372"/>
        <end position="2389"/>
    </location>
</feature>
<dbReference type="Pfam" id="PF00271">
    <property type="entry name" value="Helicase_C"/>
    <property type="match status" value="1"/>
</dbReference>
<dbReference type="SUPFAM" id="SSF52540">
    <property type="entry name" value="P-loop containing nucleoside triphosphate hydrolases"/>
    <property type="match status" value="2"/>
</dbReference>
<keyword evidence="4" id="KW-0347">Helicase</keyword>
<evidence type="ECO:0000313" key="13">
    <source>
        <dbReference type="EMBL" id="GMI69808.1"/>
    </source>
</evidence>
<dbReference type="OrthoDB" id="5857104at2759"/>
<feature type="compositionally biased region" description="Basic and acidic residues" evidence="9">
    <location>
        <begin position="1970"/>
        <end position="1982"/>
    </location>
</feature>
<name>A0A9W7H327_HIBTR</name>
<dbReference type="InterPro" id="IPR027417">
    <property type="entry name" value="P-loop_NTPase"/>
</dbReference>
<feature type="compositionally biased region" description="Low complexity" evidence="9">
    <location>
        <begin position="2890"/>
        <end position="2901"/>
    </location>
</feature>
<dbReference type="GO" id="GO:0048731">
    <property type="term" value="P:system development"/>
    <property type="evidence" value="ECO:0007669"/>
    <property type="project" value="UniProtKB-ARBA"/>
</dbReference>
<feature type="region of interest" description="Disordered" evidence="9">
    <location>
        <begin position="3110"/>
        <end position="3380"/>
    </location>
</feature>
<organism evidence="13 14">
    <name type="scientific">Hibiscus trionum</name>
    <name type="common">Flower of an hour</name>
    <dbReference type="NCBI Taxonomy" id="183268"/>
    <lineage>
        <taxon>Eukaryota</taxon>
        <taxon>Viridiplantae</taxon>
        <taxon>Streptophyta</taxon>
        <taxon>Embryophyta</taxon>
        <taxon>Tracheophyta</taxon>
        <taxon>Spermatophyta</taxon>
        <taxon>Magnoliopsida</taxon>
        <taxon>eudicotyledons</taxon>
        <taxon>Gunneridae</taxon>
        <taxon>Pentapetalae</taxon>
        <taxon>rosids</taxon>
        <taxon>malvids</taxon>
        <taxon>Malvales</taxon>
        <taxon>Malvaceae</taxon>
        <taxon>Malvoideae</taxon>
        <taxon>Hibiscus</taxon>
    </lineage>
</organism>
<gene>
    <name evidence="13" type="ORF">HRI_000650100</name>
</gene>
<feature type="compositionally biased region" description="Polar residues" evidence="9">
    <location>
        <begin position="3201"/>
        <end position="3214"/>
    </location>
</feature>
<dbReference type="GO" id="GO:0006355">
    <property type="term" value="P:regulation of DNA-templated transcription"/>
    <property type="evidence" value="ECO:0007669"/>
    <property type="project" value="InterPro"/>
</dbReference>
<dbReference type="CDD" id="cd18793">
    <property type="entry name" value="SF2_C_SNF"/>
    <property type="match status" value="1"/>
</dbReference>
<feature type="compositionally biased region" description="Polar residues" evidence="9">
    <location>
        <begin position="145"/>
        <end position="175"/>
    </location>
</feature>
<comment type="caution">
    <text evidence="13">The sequence shown here is derived from an EMBL/GenBank/DDBJ whole genome shotgun (WGS) entry which is preliminary data.</text>
</comment>
<feature type="region of interest" description="Disordered" evidence="9">
    <location>
        <begin position="2337"/>
        <end position="2481"/>
    </location>
</feature>
<accession>A0A9W7H327</accession>
<feature type="compositionally biased region" description="Polar residues" evidence="9">
    <location>
        <begin position="2191"/>
        <end position="2208"/>
    </location>
</feature>
<dbReference type="PROSITE" id="PS51194">
    <property type="entry name" value="HELICASE_CTER"/>
    <property type="match status" value="1"/>
</dbReference>
<feature type="domain" description="HSA" evidence="12">
    <location>
        <begin position="830"/>
        <end position="904"/>
    </location>
</feature>
<dbReference type="SMART" id="SM01314">
    <property type="entry name" value="SnAC"/>
    <property type="match status" value="1"/>
</dbReference>
<proteinExistence type="predicted"/>
<evidence type="ECO:0000256" key="7">
    <source>
        <dbReference type="ARBA" id="ARBA00023163"/>
    </source>
</evidence>
<evidence type="ECO:0000256" key="2">
    <source>
        <dbReference type="ARBA" id="ARBA00022741"/>
    </source>
</evidence>
<keyword evidence="2" id="KW-0547">Nucleotide-binding</keyword>